<feature type="signal peptide" evidence="1">
    <location>
        <begin position="1"/>
        <end position="23"/>
    </location>
</feature>
<name>A0A077X3A5_9FUNG</name>
<dbReference type="InterPro" id="IPR036412">
    <property type="entry name" value="HAD-like_sf"/>
</dbReference>
<accession>A0A077X3A5</accession>
<dbReference type="EMBL" id="LK023386">
    <property type="protein sequence ID" value="CDS14351.1"/>
    <property type="molecule type" value="Genomic_DNA"/>
</dbReference>
<dbReference type="Gene3D" id="3.40.50.1000">
    <property type="entry name" value="HAD superfamily/HAD-like"/>
    <property type="match status" value="1"/>
</dbReference>
<gene>
    <name evidence="2" type="ORF">LRAMOSA06520</name>
</gene>
<keyword evidence="1" id="KW-0732">Signal</keyword>
<dbReference type="InterPro" id="IPR023214">
    <property type="entry name" value="HAD_sf"/>
</dbReference>
<dbReference type="PANTHER" id="PTHR28181:SF1">
    <property type="entry name" value="COLD TOLERANCE PROTEIN 1"/>
    <property type="match status" value="1"/>
</dbReference>
<feature type="chain" id="PRO_5001726666" description="Haloacid dehalogenase-like hydrolase" evidence="1">
    <location>
        <begin position="24"/>
        <end position="302"/>
    </location>
</feature>
<evidence type="ECO:0000256" key="1">
    <source>
        <dbReference type="SAM" id="SignalP"/>
    </source>
</evidence>
<dbReference type="InterPro" id="IPR050849">
    <property type="entry name" value="HAD-like_hydrolase_phosphatase"/>
</dbReference>
<dbReference type="Pfam" id="PF12710">
    <property type="entry name" value="HAD"/>
    <property type="match status" value="1"/>
</dbReference>
<dbReference type="SUPFAM" id="SSF56784">
    <property type="entry name" value="HAD-like"/>
    <property type="match status" value="1"/>
</dbReference>
<protein>
    <recommendedName>
        <fullName evidence="3">Haloacid dehalogenase-like hydrolase</fullName>
    </recommendedName>
</protein>
<proteinExistence type="predicted"/>
<evidence type="ECO:0008006" key="3">
    <source>
        <dbReference type="Google" id="ProtNLM"/>
    </source>
</evidence>
<dbReference type="OrthoDB" id="10255128at2759"/>
<sequence length="302" mass="34196">MNSIQYALLLIVALFQLLAGVECMAVARQALVPRCMSTAIKRTLVLTDFDETITNEDTTALLGQVGLDHQHSNMSWSFFVDAYMEDYNRIKSSIPTNATVRERLGAFRPAEAASLDRIEKYNVFRGLTRQYVNEQGARHASQYLRPGVVDALKHVDKDNFRIMSVNWSKDWILGFLRPLGLNLEHVYSNDLSYYEKNHTATGHITHELLTSVDKEHLMDAILRKTPADTRTVYVGDSTGDLLPMMKADVGIVMGNNTKLLEAIRNDFSRDIQEGLDNWNTGVYRVDNWTQILESGVLGSNRH</sequence>
<dbReference type="AlphaFoldDB" id="A0A077X3A5"/>
<evidence type="ECO:0000313" key="2">
    <source>
        <dbReference type="EMBL" id="CDS14351.1"/>
    </source>
</evidence>
<reference evidence="2" key="1">
    <citation type="journal article" date="2014" name="Genome Announc.">
        <title>De novo whole-genome sequence and genome annotation of Lichtheimia ramosa.</title>
        <authorList>
            <person name="Linde J."/>
            <person name="Schwartze V."/>
            <person name="Binder U."/>
            <person name="Lass-Florl C."/>
            <person name="Voigt K."/>
            <person name="Horn F."/>
        </authorList>
    </citation>
    <scope>NUCLEOTIDE SEQUENCE</scope>
    <source>
        <strain evidence="2">JMRC FSU:6197</strain>
    </source>
</reference>
<organism evidence="2">
    <name type="scientific">Lichtheimia ramosa</name>
    <dbReference type="NCBI Taxonomy" id="688394"/>
    <lineage>
        <taxon>Eukaryota</taxon>
        <taxon>Fungi</taxon>
        <taxon>Fungi incertae sedis</taxon>
        <taxon>Mucoromycota</taxon>
        <taxon>Mucoromycotina</taxon>
        <taxon>Mucoromycetes</taxon>
        <taxon>Mucorales</taxon>
        <taxon>Lichtheimiaceae</taxon>
        <taxon>Lichtheimia</taxon>
    </lineage>
</organism>
<dbReference type="PANTHER" id="PTHR28181">
    <property type="entry name" value="UPF0655 PROTEIN YCR015C"/>
    <property type="match status" value="1"/>
</dbReference>